<dbReference type="EMBL" id="SRMA01026690">
    <property type="protein sequence ID" value="TRY76143.1"/>
    <property type="molecule type" value="Genomic_DNA"/>
</dbReference>
<keyword evidence="1" id="KW-0472">Membrane</keyword>
<sequence length="156" mass="17817">MQKVEIFSISDLKPYVNCTMNFANLTLELENGSWVCEGSCKNNTEFCNQHGRCLNAIDGPSCICDNSSFDIYYGPQCELYRRGSGFYAVLFSSLVAFILLVSICILTAVVIYRAKRITKTRKLSFFEEDFFDFTSRDKTHRTRVHAGEILKNAVYI</sequence>
<keyword evidence="1" id="KW-1133">Transmembrane helix</keyword>
<organism evidence="2 3">
    <name type="scientific">Danionella cerebrum</name>
    <dbReference type="NCBI Taxonomy" id="2873325"/>
    <lineage>
        <taxon>Eukaryota</taxon>
        <taxon>Metazoa</taxon>
        <taxon>Chordata</taxon>
        <taxon>Craniata</taxon>
        <taxon>Vertebrata</taxon>
        <taxon>Euteleostomi</taxon>
        <taxon>Actinopterygii</taxon>
        <taxon>Neopterygii</taxon>
        <taxon>Teleostei</taxon>
        <taxon>Ostariophysi</taxon>
        <taxon>Cypriniformes</taxon>
        <taxon>Danionidae</taxon>
        <taxon>Danioninae</taxon>
        <taxon>Danionella</taxon>
    </lineage>
</organism>
<comment type="caution">
    <text evidence="2">The sequence shown here is derived from an EMBL/GenBank/DDBJ whole genome shotgun (WGS) entry which is preliminary data.</text>
</comment>
<feature type="transmembrane region" description="Helical" evidence="1">
    <location>
        <begin position="86"/>
        <end position="112"/>
    </location>
</feature>
<evidence type="ECO:0008006" key="4">
    <source>
        <dbReference type="Google" id="ProtNLM"/>
    </source>
</evidence>
<dbReference type="AlphaFoldDB" id="A0A553PEN7"/>
<reference evidence="2 3" key="1">
    <citation type="journal article" date="2019" name="Sci. Data">
        <title>Hybrid genome assembly and annotation of Danionella translucida.</title>
        <authorList>
            <person name="Kadobianskyi M."/>
            <person name="Schulze L."/>
            <person name="Schuelke M."/>
            <person name="Judkewitz B."/>
        </authorList>
    </citation>
    <scope>NUCLEOTIDE SEQUENCE [LARGE SCALE GENOMIC DNA]</scope>
    <source>
        <strain evidence="2 3">Bolton</strain>
    </source>
</reference>
<keyword evidence="3" id="KW-1185">Reference proteome</keyword>
<accession>A0A553PEN7</accession>
<evidence type="ECO:0000313" key="3">
    <source>
        <dbReference type="Proteomes" id="UP000316079"/>
    </source>
</evidence>
<dbReference type="OrthoDB" id="7493297at2759"/>
<keyword evidence="1" id="KW-0812">Transmembrane</keyword>
<dbReference type="Proteomes" id="UP000316079">
    <property type="component" value="Unassembled WGS sequence"/>
</dbReference>
<proteinExistence type="predicted"/>
<gene>
    <name evidence="2" type="ORF">DNTS_031476</name>
</gene>
<name>A0A553PEN7_9TELE</name>
<evidence type="ECO:0000256" key="1">
    <source>
        <dbReference type="SAM" id="Phobius"/>
    </source>
</evidence>
<protein>
    <recommendedName>
        <fullName evidence="4">EGF-like domain-containing protein</fullName>
    </recommendedName>
</protein>
<evidence type="ECO:0000313" key="2">
    <source>
        <dbReference type="EMBL" id="TRY76143.1"/>
    </source>
</evidence>